<keyword evidence="1" id="KW-0732">Signal</keyword>
<reference evidence="2 3" key="1">
    <citation type="submission" date="2018-05" db="EMBL/GenBank/DDBJ databases">
        <title>Whole genome sequencing for identification of molecular markers to develop diagnostic detection tools for the regulated plant pathogen Lachnellula willkommii.</title>
        <authorList>
            <person name="Giroux E."/>
            <person name="Bilodeau G."/>
        </authorList>
    </citation>
    <scope>NUCLEOTIDE SEQUENCE [LARGE SCALE GENOMIC DNA]</scope>
    <source>
        <strain evidence="2 3">CBS 203.66</strain>
    </source>
</reference>
<accession>A0A8T9BMS1</accession>
<protein>
    <submittedName>
        <fullName evidence="2">Uncharacterized protein</fullName>
    </submittedName>
</protein>
<comment type="caution">
    <text evidence="2">The sequence shown here is derived from an EMBL/GenBank/DDBJ whole genome shotgun (WGS) entry which is preliminary data.</text>
</comment>
<evidence type="ECO:0000313" key="3">
    <source>
        <dbReference type="Proteomes" id="UP000469559"/>
    </source>
</evidence>
<dbReference type="AlphaFoldDB" id="A0A8T9BMS1"/>
<feature type="signal peptide" evidence="1">
    <location>
        <begin position="1"/>
        <end position="19"/>
    </location>
</feature>
<feature type="chain" id="PRO_5035835274" evidence="1">
    <location>
        <begin position="20"/>
        <end position="182"/>
    </location>
</feature>
<dbReference type="Proteomes" id="UP000469559">
    <property type="component" value="Unassembled WGS sequence"/>
</dbReference>
<dbReference type="EMBL" id="QGMF01000046">
    <property type="protein sequence ID" value="TVY20646.1"/>
    <property type="molecule type" value="Genomic_DNA"/>
</dbReference>
<name>A0A8T9BMS1_9HELO</name>
<organism evidence="2 3">
    <name type="scientific">Lachnellula arida</name>
    <dbReference type="NCBI Taxonomy" id="1316785"/>
    <lineage>
        <taxon>Eukaryota</taxon>
        <taxon>Fungi</taxon>
        <taxon>Dikarya</taxon>
        <taxon>Ascomycota</taxon>
        <taxon>Pezizomycotina</taxon>
        <taxon>Leotiomycetes</taxon>
        <taxon>Helotiales</taxon>
        <taxon>Lachnaceae</taxon>
        <taxon>Lachnellula</taxon>
    </lineage>
</organism>
<dbReference type="OrthoDB" id="3478641at2759"/>
<keyword evidence="3" id="KW-1185">Reference proteome</keyword>
<proteinExistence type="predicted"/>
<evidence type="ECO:0000313" key="2">
    <source>
        <dbReference type="EMBL" id="TVY20646.1"/>
    </source>
</evidence>
<gene>
    <name evidence="2" type="ORF">LARI1_G004554</name>
</gene>
<sequence>MQLSASFALALLSSSLCAASEKYTARAVGSPTNRTAPHSSLPRDSAVNCSIGIARWSGTTLWDVTVYNVPQPQRQDTNVMATLKNQNMGKGANMTVSDGVPSPITISNVDNAPVFDYNTQDIRAPVADPDTGRTKVQLRFDIPGEGYSWTTDDCGAGSVVYSAGIESWSCDFPCAAASAKEL</sequence>
<evidence type="ECO:0000256" key="1">
    <source>
        <dbReference type="SAM" id="SignalP"/>
    </source>
</evidence>